<dbReference type="PROSITE" id="PS00169">
    <property type="entry name" value="D_ALA_DEHYDRATASE"/>
    <property type="match status" value="1"/>
</dbReference>
<evidence type="ECO:0000256" key="10">
    <source>
        <dbReference type="PIRSR" id="PIRSR001415-5"/>
    </source>
</evidence>
<comment type="catalytic activity">
    <reaction evidence="8 11">
        <text>2 5-aminolevulinate = porphobilinogen + 2 H2O + H(+)</text>
        <dbReference type="Rhea" id="RHEA:24064"/>
        <dbReference type="ChEBI" id="CHEBI:15377"/>
        <dbReference type="ChEBI" id="CHEBI:15378"/>
        <dbReference type="ChEBI" id="CHEBI:58126"/>
        <dbReference type="ChEBI" id="CHEBI:356416"/>
        <dbReference type="EC" id="4.2.1.24"/>
    </reaction>
</comment>
<keyword evidence="10" id="KW-0479">Metal-binding</keyword>
<dbReference type="Pfam" id="PF00490">
    <property type="entry name" value="ALAD"/>
    <property type="match status" value="1"/>
</dbReference>
<dbReference type="RefSeq" id="WP_114440740.1">
    <property type="nucleotide sequence ID" value="NZ_QOZG01000005.1"/>
</dbReference>
<protein>
    <recommendedName>
        <fullName evidence="4 11">Delta-aminolevulinic acid dehydratase</fullName>
        <ecNumber evidence="3 11">4.2.1.24</ecNumber>
    </recommendedName>
</protein>
<evidence type="ECO:0000256" key="1">
    <source>
        <dbReference type="ARBA" id="ARBA00004694"/>
    </source>
</evidence>
<proteinExistence type="inferred from homology"/>
<feature type="active site" description="Schiff-base intermediate with substrate" evidence="9">
    <location>
        <position position="269"/>
    </location>
</feature>
<dbReference type="SUPFAM" id="SSF51569">
    <property type="entry name" value="Aldolase"/>
    <property type="match status" value="1"/>
</dbReference>
<evidence type="ECO:0000313" key="14">
    <source>
        <dbReference type="EMBL" id="RCS23124.1"/>
    </source>
</evidence>
<dbReference type="GO" id="GO:0006782">
    <property type="term" value="P:protoporphyrinogen IX biosynthetic process"/>
    <property type="evidence" value="ECO:0007669"/>
    <property type="project" value="UniProtKB-UniPathway"/>
</dbReference>
<evidence type="ECO:0000256" key="11">
    <source>
        <dbReference type="RuleBase" id="RU000515"/>
    </source>
</evidence>
<dbReference type="NCBIfam" id="NF006762">
    <property type="entry name" value="PRK09283.1"/>
    <property type="match status" value="1"/>
</dbReference>
<dbReference type="InterPro" id="IPR030656">
    <property type="entry name" value="ALAD_AS"/>
</dbReference>
<evidence type="ECO:0000256" key="5">
    <source>
        <dbReference type="ARBA" id="ARBA00023133"/>
    </source>
</evidence>
<feature type="compositionally biased region" description="Polar residues" evidence="13">
    <location>
        <begin position="1"/>
        <end position="14"/>
    </location>
</feature>
<comment type="subunit">
    <text evidence="11">Homooctamer.</text>
</comment>
<keyword evidence="6 11" id="KW-0456">Lyase</keyword>
<accession>A0A368K1T6</accession>
<dbReference type="PIRSF" id="PIRSF001415">
    <property type="entry name" value="Porphbilin_synth"/>
    <property type="match status" value="1"/>
</dbReference>
<dbReference type="EC" id="4.2.1.24" evidence="3 11"/>
<dbReference type="Gene3D" id="3.20.20.70">
    <property type="entry name" value="Aldolase class I"/>
    <property type="match status" value="1"/>
</dbReference>
<name>A0A368K1T6_9HYPH</name>
<dbReference type="AlphaFoldDB" id="A0A368K1T6"/>
<evidence type="ECO:0000256" key="13">
    <source>
        <dbReference type="SAM" id="MobiDB-lite"/>
    </source>
</evidence>
<evidence type="ECO:0000256" key="12">
    <source>
        <dbReference type="RuleBase" id="RU004161"/>
    </source>
</evidence>
<comment type="pathway">
    <text evidence="1">Porphyrin-containing compound metabolism; protoporphyrin-IX biosynthesis; coproporphyrinogen-III from 5-aminolevulinate: step 1/4.</text>
</comment>
<evidence type="ECO:0000256" key="4">
    <source>
        <dbReference type="ARBA" id="ARBA00020771"/>
    </source>
</evidence>
<evidence type="ECO:0000256" key="8">
    <source>
        <dbReference type="ARBA" id="ARBA00047651"/>
    </source>
</evidence>
<dbReference type="UniPathway" id="UPA00251">
    <property type="reaction ID" value="UER00318"/>
</dbReference>
<dbReference type="GO" id="GO:0004655">
    <property type="term" value="F:porphobilinogen synthase activity"/>
    <property type="evidence" value="ECO:0007669"/>
    <property type="project" value="UniProtKB-EC"/>
</dbReference>
<evidence type="ECO:0000313" key="15">
    <source>
        <dbReference type="Proteomes" id="UP000253420"/>
    </source>
</evidence>
<keyword evidence="7 11" id="KW-0627">Porphyrin biosynthesis</keyword>
<dbReference type="OrthoDB" id="9805001at2"/>
<dbReference type="EMBL" id="QOZG01000005">
    <property type="protein sequence ID" value="RCS23124.1"/>
    <property type="molecule type" value="Genomic_DNA"/>
</dbReference>
<dbReference type="PRINTS" id="PR00144">
    <property type="entry name" value="DALDHYDRTASE"/>
</dbReference>
<dbReference type="SMART" id="SM01004">
    <property type="entry name" value="ALAD"/>
    <property type="match status" value="1"/>
</dbReference>
<feature type="active site" description="Schiff-base intermediate with substrate" evidence="9">
    <location>
        <position position="215"/>
    </location>
</feature>
<keyword evidence="5" id="KW-0350">Heme biosynthesis</keyword>
<dbReference type="FunFam" id="3.20.20.70:FF:000019">
    <property type="entry name" value="Delta-aminolevulinic acid dehydratase"/>
    <property type="match status" value="1"/>
</dbReference>
<evidence type="ECO:0000256" key="2">
    <source>
        <dbReference type="ARBA" id="ARBA00008055"/>
    </source>
</evidence>
<organism evidence="14 15">
    <name type="scientific">Phyllobacterium salinisoli</name>
    <dbReference type="NCBI Taxonomy" id="1899321"/>
    <lineage>
        <taxon>Bacteria</taxon>
        <taxon>Pseudomonadati</taxon>
        <taxon>Pseudomonadota</taxon>
        <taxon>Alphaproteobacteria</taxon>
        <taxon>Hyphomicrobiales</taxon>
        <taxon>Phyllobacteriaceae</taxon>
        <taxon>Phyllobacterium</taxon>
    </lineage>
</organism>
<dbReference type="InterPro" id="IPR013785">
    <property type="entry name" value="Aldolase_TIM"/>
</dbReference>
<keyword evidence="15" id="KW-1185">Reference proteome</keyword>
<comment type="caution">
    <text evidence="14">The sequence shown here is derived from an EMBL/GenBank/DDBJ whole genome shotgun (WGS) entry which is preliminary data.</text>
</comment>
<dbReference type="PANTHER" id="PTHR11458">
    <property type="entry name" value="DELTA-AMINOLEVULINIC ACID DEHYDRATASE"/>
    <property type="match status" value="1"/>
</dbReference>
<evidence type="ECO:0000256" key="7">
    <source>
        <dbReference type="ARBA" id="ARBA00023244"/>
    </source>
</evidence>
<dbReference type="CDD" id="cd04823">
    <property type="entry name" value="ALAD_PBGS_aspartate_rich"/>
    <property type="match status" value="1"/>
</dbReference>
<dbReference type="PANTHER" id="PTHR11458:SF0">
    <property type="entry name" value="DELTA-AMINOLEVULINIC ACID DEHYDRATASE"/>
    <property type="match status" value="1"/>
</dbReference>
<feature type="binding site" evidence="10">
    <location>
        <position position="254"/>
    </location>
    <ligand>
        <name>Mg(2+)</name>
        <dbReference type="ChEBI" id="CHEBI:18420"/>
    </ligand>
</feature>
<dbReference type="GO" id="GO:0008270">
    <property type="term" value="F:zinc ion binding"/>
    <property type="evidence" value="ECO:0007669"/>
    <property type="project" value="TreeGrafter"/>
</dbReference>
<gene>
    <name evidence="14" type="ORF">DUT91_12420</name>
</gene>
<evidence type="ECO:0000256" key="9">
    <source>
        <dbReference type="PIRSR" id="PIRSR001415-1"/>
    </source>
</evidence>
<keyword evidence="10" id="KW-0460">Magnesium</keyword>
<dbReference type="GO" id="GO:0005829">
    <property type="term" value="C:cytosol"/>
    <property type="evidence" value="ECO:0007669"/>
    <property type="project" value="TreeGrafter"/>
</dbReference>
<sequence length="347" mass="38286">MNKAFSQMRQTGGNRSVDEITQGRRLRRMRKADWSRRLVQEHRLTVDDLIWPIFLCGGSNHSEPVEAMPGVQRFSVDMAVRQAERAAKLGIPAIAPFPHEDLEFRDVTGSHVANPDNLINRAVRAIKKEVPEIGIITDAALDPFTSHGHDGILRDGIIVNDESVEMVVRGALAQAEAGADIIAPSDMMDGRIGAIREALDRNGFNDVAIMSYATKFSSAFYGPYREAIGTSGLLQGDKKTYYIDPANSDEAIREAEQDLAEGADMIMVKPGLPYLDIARRLKDTFAMPTYAYQVSGEYSMIKAAGANGWIDEERVMMETLLAFKRAGCDGILTYFAVDVAERLARGI</sequence>
<evidence type="ECO:0000256" key="6">
    <source>
        <dbReference type="ARBA" id="ARBA00023239"/>
    </source>
</evidence>
<reference evidence="14 15" key="1">
    <citation type="submission" date="2018-07" db="EMBL/GenBank/DDBJ databases">
        <title>The draft genome of Phyllobacterium salinisoli.</title>
        <authorList>
            <person name="Liu L."/>
            <person name="Li L."/>
            <person name="Zhang X."/>
            <person name="Liang L."/>
        </authorList>
    </citation>
    <scope>NUCLEOTIDE SEQUENCE [LARGE SCALE GENOMIC DNA]</scope>
    <source>
        <strain evidence="14 15">LLAN61</strain>
    </source>
</reference>
<comment type="similarity">
    <text evidence="2 12">Belongs to the ALAD family.</text>
</comment>
<dbReference type="Proteomes" id="UP000253420">
    <property type="component" value="Unassembled WGS sequence"/>
</dbReference>
<feature type="region of interest" description="Disordered" evidence="13">
    <location>
        <begin position="1"/>
        <end position="21"/>
    </location>
</feature>
<dbReference type="InterPro" id="IPR001731">
    <property type="entry name" value="ALAD"/>
</dbReference>
<evidence type="ECO:0000256" key="3">
    <source>
        <dbReference type="ARBA" id="ARBA00012053"/>
    </source>
</evidence>